<dbReference type="GeneID" id="93456448"/>
<dbReference type="CDD" id="cd01004">
    <property type="entry name" value="PBP2_MidA_like"/>
    <property type="match status" value="1"/>
</dbReference>
<dbReference type="InterPro" id="IPR001638">
    <property type="entry name" value="Solute-binding_3/MltF_N"/>
</dbReference>
<dbReference type="SUPFAM" id="SSF53850">
    <property type="entry name" value="Periplasmic binding protein-like II"/>
    <property type="match status" value="1"/>
</dbReference>
<feature type="signal peptide" evidence="2">
    <location>
        <begin position="1"/>
        <end position="18"/>
    </location>
</feature>
<dbReference type="PROSITE" id="PS51257">
    <property type="entry name" value="PROKAR_LIPOPROTEIN"/>
    <property type="match status" value="1"/>
</dbReference>
<dbReference type="RefSeq" id="WP_003893017.1">
    <property type="nucleotide sequence ID" value="NZ_CP027541.1"/>
</dbReference>
<dbReference type="EMBL" id="CP027541">
    <property type="protein sequence ID" value="AWT52623.1"/>
    <property type="molecule type" value="Genomic_DNA"/>
</dbReference>
<evidence type="ECO:0000313" key="5">
    <source>
        <dbReference type="Proteomes" id="UP000011200"/>
    </source>
</evidence>
<dbReference type="SMART" id="SM00062">
    <property type="entry name" value="PBPb"/>
    <property type="match status" value="1"/>
</dbReference>
<gene>
    <name evidence="4" type="ORF">D806_016390</name>
</gene>
<feature type="chain" id="PRO_5038905175" evidence="2">
    <location>
        <begin position="19"/>
        <end position="285"/>
    </location>
</feature>
<proteinExistence type="predicted"/>
<sequence>MKTALNVLAVGFAAVSLAGMVAGCSSSEGATPEPTGPAKVSPPAVLTADTLKICAPNDGTPPSVYHDESGDLVGSEVDLGKALAANLGLKPEFVQSAFAAVIPTLQAKQCDVIMAQLYIKPEREKVVDFVPYVYSGTGIAVSKAHPAAITGMDDSLCGKKVMVAVGTTAEVLSQEQSDKCTAAGKPPVDINRNNHADVSIQQVQNGQVDAYLDTAETIGYYETKTGAQIQMAGEPFGTIKIGAATLKGNTALHDAIQQALQAIEADGTYDKILDQWGQSELSIQK</sequence>
<dbReference type="Gene3D" id="3.40.190.10">
    <property type="entry name" value="Periplasmic binding protein-like II"/>
    <property type="match status" value="2"/>
</dbReference>
<evidence type="ECO:0000256" key="1">
    <source>
        <dbReference type="ARBA" id="ARBA00022729"/>
    </source>
</evidence>
<name>A0A2U9PLJ7_MYCSE</name>
<organism evidence="4 5">
    <name type="scientific">Mycolicibacterium smegmatis (strain MKD8)</name>
    <name type="common">Mycobacterium smegmatis</name>
    <dbReference type="NCBI Taxonomy" id="1214915"/>
    <lineage>
        <taxon>Bacteria</taxon>
        <taxon>Bacillati</taxon>
        <taxon>Actinomycetota</taxon>
        <taxon>Actinomycetes</taxon>
        <taxon>Mycobacteriales</taxon>
        <taxon>Mycobacteriaceae</taxon>
        <taxon>Mycolicibacterium</taxon>
    </lineage>
</organism>
<keyword evidence="1 2" id="KW-0732">Signal</keyword>
<dbReference type="PANTHER" id="PTHR35936">
    <property type="entry name" value="MEMBRANE-BOUND LYTIC MUREIN TRANSGLYCOSYLASE F"/>
    <property type="match status" value="1"/>
</dbReference>
<evidence type="ECO:0000259" key="3">
    <source>
        <dbReference type="SMART" id="SM00062"/>
    </source>
</evidence>
<accession>A0A2U9PLJ7</accession>
<reference evidence="4 5" key="1">
    <citation type="journal article" date="2013" name="Genome Announc.">
        <title>Draft genome sequence of MKD8, a conjugal recipient Mycobacterium smegmatis strain.</title>
        <authorList>
            <person name="Gray T.A."/>
            <person name="Palumbo M.J."/>
            <person name="Derbyshire K.M."/>
        </authorList>
    </citation>
    <scope>NUCLEOTIDE SEQUENCE [LARGE SCALE GENOMIC DNA]</scope>
    <source>
        <strain evidence="4 5">MKD8</strain>
    </source>
</reference>
<dbReference type="AlphaFoldDB" id="A0A2U9PLJ7"/>
<protein>
    <submittedName>
        <fullName evidence="4">Extracellular solute-binding protein, family protein 3</fullName>
    </submittedName>
</protein>
<evidence type="ECO:0000313" key="4">
    <source>
        <dbReference type="EMBL" id="AWT52623.1"/>
    </source>
</evidence>
<feature type="domain" description="Solute-binding protein family 3/N-terminal" evidence="3">
    <location>
        <begin position="50"/>
        <end position="280"/>
    </location>
</feature>
<dbReference type="PANTHER" id="PTHR35936:SF17">
    <property type="entry name" value="ARGININE-BINDING EXTRACELLULAR PROTEIN ARTP"/>
    <property type="match status" value="1"/>
</dbReference>
<evidence type="ECO:0000256" key="2">
    <source>
        <dbReference type="SAM" id="SignalP"/>
    </source>
</evidence>
<dbReference type="Proteomes" id="UP000011200">
    <property type="component" value="Chromosome"/>
</dbReference>
<reference evidence="5" key="2">
    <citation type="submission" date="2018-03" db="EMBL/GenBank/DDBJ databases">
        <authorList>
            <person name="Derbyshire K."/>
            <person name="Gray T.A."/>
            <person name="Champion M."/>
        </authorList>
    </citation>
    <scope>NUCLEOTIDE SEQUENCE [LARGE SCALE GENOMIC DNA]</scope>
    <source>
        <strain evidence="5">MKD8</strain>
    </source>
</reference>
<dbReference type="Pfam" id="PF00497">
    <property type="entry name" value="SBP_bac_3"/>
    <property type="match status" value="1"/>
</dbReference>